<dbReference type="Proteomes" id="UP000289411">
    <property type="component" value="Unassembled WGS sequence"/>
</dbReference>
<feature type="region of interest" description="Disordered" evidence="1">
    <location>
        <begin position="192"/>
        <end position="225"/>
    </location>
</feature>
<evidence type="ECO:0000256" key="2">
    <source>
        <dbReference type="SAM" id="Phobius"/>
    </source>
</evidence>
<reference evidence="3 4" key="1">
    <citation type="submission" date="2018-09" db="EMBL/GenBank/DDBJ databases">
        <authorList>
            <person name="Grouzdev D.S."/>
            <person name="Krutkina M.S."/>
        </authorList>
    </citation>
    <scope>NUCLEOTIDE SEQUENCE [LARGE SCALE GENOMIC DNA]</scope>
    <source>
        <strain evidence="3 4">RmlP001</strain>
    </source>
</reference>
<dbReference type="EMBL" id="QYBC01000022">
    <property type="protein sequence ID" value="RYB02171.1"/>
    <property type="molecule type" value="Genomic_DNA"/>
</dbReference>
<keyword evidence="2" id="KW-0472">Membrane</keyword>
<reference evidence="3 4" key="2">
    <citation type="submission" date="2019-02" db="EMBL/GenBank/DDBJ databases">
        <title>'Lichenibacterium ramalinii' gen. nov. sp. nov., 'Lichenibacterium minor' gen. nov. sp. nov.</title>
        <authorList>
            <person name="Pankratov T."/>
        </authorList>
    </citation>
    <scope>NUCLEOTIDE SEQUENCE [LARGE SCALE GENOMIC DNA]</scope>
    <source>
        <strain evidence="3 4">RmlP001</strain>
    </source>
</reference>
<comment type="caution">
    <text evidence="3">The sequence shown here is derived from an EMBL/GenBank/DDBJ whole genome shotgun (WGS) entry which is preliminary data.</text>
</comment>
<evidence type="ECO:0000313" key="4">
    <source>
        <dbReference type="Proteomes" id="UP000289411"/>
    </source>
</evidence>
<proteinExistence type="predicted"/>
<feature type="transmembrane region" description="Helical" evidence="2">
    <location>
        <begin position="43"/>
        <end position="66"/>
    </location>
</feature>
<keyword evidence="2" id="KW-0812">Transmembrane</keyword>
<name>A0A4Q2R8U5_9HYPH</name>
<keyword evidence="4" id="KW-1185">Reference proteome</keyword>
<evidence type="ECO:0000256" key="1">
    <source>
        <dbReference type="SAM" id="MobiDB-lite"/>
    </source>
</evidence>
<evidence type="ECO:0008006" key="5">
    <source>
        <dbReference type="Google" id="ProtNLM"/>
    </source>
</evidence>
<organism evidence="3 4">
    <name type="scientific">Lichenibacterium ramalinae</name>
    <dbReference type="NCBI Taxonomy" id="2316527"/>
    <lineage>
        <taxon>Bacteria</taxon>
        <taxon>Pseudomonadati</taxon>
        <taxon>Pseudomonadota</taxon>
        <taxon>Alphaproteobacteria</taxon>
        <taxon>Hyphomicrobiales</taxon>
        <taxon>Lichenihabitantaceae</taxon>
        <taxon>Lichenibacterium</taxon>
    </lineage>
</organism>
<protein>
    <recommendedName>
        <fullName evidence="5">DUF3971 domain-containing protein</fullName>
    </recommendedName>
</protein>
<dbReference type="AlphaFoldDB" id="A0A4Q2R8U5"/>
<keyword evidence="2" id="KW-1133">Transmembrane helix</keyword>
<gene>
    <name evidence="3" type="ORF">D3272_22070</name>
</gene>
<evidence type="ECO:0000313" key="3">
    <source>
        <dbReference type="EMBL" id="RYB02171.1"/>
    </source>
</evidence>
<feature type="compositionally biased region" description="Low complexity" evidence="1">
    <location>
        <begin position="192"/>
        <end position="204"/>
    </location>
</feature>
<accession>A0A4Q2R8U5</accession>
<sequence>MHDSSRHGSPPGDLPPDEPVDALCMRHLLRRPPRRRTGLRRAAVALTGFVVSVGFLVALLAAGLFIKLRQGPIGFDLKPQIVAALDARVGHGYRFDLADTAIEATDHGPALTIHALSVSDASARPIVSAPSAAIAVDPMALMVGRIAPTRLDIHDVDLRLVIRTDGQVAISAGAGEAAVPLARALSATTEAAAPAPTSPTPNALQAAVPAPEAVGSVSPAAGDPARPGNGALRALSAAMRSLVDVATAPDSALDTLERVSVTGRLVLDDRIHGTTTVFKNTALSFLRGPEGEPVLTVAADGPAGRWTLEARAAVQPDGGKLLTVQAGNLSLDEITLAGGLKSLGFDFDMPVSARVALRLGPDGQIDTAKGTFSLGAGYFRLDDPDHEPMLIDALAGGFHLDRTTNGVEIDRTEMRGPTTDFAFTGHVDLPHALGDPWAGRVDMSGSFPPERPGERPIRIAHGGFAFHVLPAEHRFVLDRAEVTGPEVDFTATADVQNGPGGVKVRTTAGVRHMPAPTVVRLWPSFMSAPVRAWLLANLKGGTVESGSVTGNFDANDLALMRAERSVADDHVRVDFTVSNLALAFMNGVPPLIDVAATGVVTGHTFDMQVQHGAMDVSPGRRLILADGTFKVPDNDPKPTPATVEAHIQGGVDTLADLLSRDALKPYADMPFDPTAVHGQVDGHLGVGFLIGKDVPPGSAVVSAAATATGFALDKLIGKEGLSDATVRLDADPKAGLRVKGEGRIYGAATTIELHRPPSGAGEAVIALTLDEAARARAGLANPGLKGPVSARITSTLASGDKARASVDLDLGRAAIEGLVPGFAKPAGRPARATLNVVQRDGGVTLDNIAFEGGGATLRGSVELDREGDFASAKLAQVKLSPGDDMRVDVQQSGDLLKVVARGANLDARPFLKWLSAPSTGAAEPAGKGALDLELHSTILTGQNSQAVTGAEFHLLRRAGQVRRMTLSGRLGRQPLTIATTAMDGAPHFVIHAGDAGASLLFMDLYRRMAGGRLDANLVVQGSRLDGYATVHDFTVREDPAIRKLAVEGLASQKREEGAGGGADAQPFDPSAMSFRKLEATFTKTGNIVEVRDGSMFGPTLGATVGGTVDFSRDQVNLSGTFVPLFGVNNLFSQLPVLGPLLGGGRHEGLVGLSYRITGSAANPVLNVNPLSVLAPGFLRQIFGAFDGSAQTGSAQTGAGALDPLHLGQD</sequence>